<keyword evidence="6" id="KW-1003">Cell membrane</keyword>
<feature type="transmembrane region" description="Helical" evidence="6">
    <location>
        <begin position="99"/>
        <end position="117"/>
    </location>
</feature>
<keyword evidence="3 6" id="KW-0812">Transmembrane</keyword>
<feature type="transmembrane region" description="Helical" evidence="6">
    <location>
        <begin position="70"/>
        <end position="93"/>
    </location>
</feature>
<dbReference type="EMBL" id="CP126969">
    <property type="protein sequence ID" value="WIM68133.1"/>
    <property type="molecule type" value="Genomic_DNA"/>
</dbReference>
<comment type="similarity">
    <text evidence="2 6">Belongs to the 4-toluene sulfonate uptake permease (TSUP) (TC 2.A.102) family.</text>
</comment>
<dbReference type="Proteomes" id="UP001225598">
    <property type="component" value="Chromosome"/>
</dbReference>
<dbReference type="InterPro" id="IPR051598">
    <property type="entry name" value="TSUP/Inactive_protease-like"/>
</dbReference>
<feature type="transmembrane region" description="Helical" evidence="6">
    <location>
        <begin position="44"/>
        <end position="63"/>
    </location>
</feature>
<sequence length="253" mass="25933">MEPALVLVLILSLAVGLAIGLLGGGGSILMVPLLTIVAGWPATNAITGSLFVVGATSLFSTLLHARLGNVAWRLGLIFGAVAMAGAFAGGLFAAFLPDALLLTMFALVMLASGWGMVRKRKNTKRRSPDEPTPWGKVTAVAFAIGVLSGLVGAGGGFLIVPALVLLFGVSMATAVGTSLLVITMQSTSGFVAHLINTPIDWPFALAITLVATLGAVLGVRLVKRIPAAKLRKVFGIFVITMAFVMLGQGLLSA</sequence>
<gene>
    <name evidence="7" type="ORF">QP027_01670</name>
</gene>
<evidence type="ECO:0000313" key="7">
    <source>
        <dbReference type="EMBL" id="WIM68133.1"/>
    </source>
</evidence>
<dbReference type="PANTHER" id="PTHR43701:SF2">
    <property type="entry name" value="MEMBRANE TRANSPORTER PROTEIN YJNA-RELATED"/>
    <property type="match status" value="1"/>
</dbReference>
<accession>A0ABY8VIR4</accession>
<evidence type="ECO:0000256" key="3">
    <source>
        <dbReference type="ARBA" id="ARBA00022692"/>
    </source>
</evidence>
<keyword evidence="4 6" id="KW-1133">Transmembrane helix</keyword>
<keyword evidence="5 6" id="KW-0472">Membrane</keyword>
<dbReference type="Pfam" id="PF01925">
    <property type="entry name" value="TauE"/>
    <property type="match status" value="1"/>
</dbReference>
<name>A0ABY8VIR4_9CORY</name>
<dbReference type="InterPro" id="IPR002781">
    <property type="entry name" value="TM_pro_TauE-like"/>
</dbReference>
<feature type="transmembrane region" description="Helical" evidence="6">
    <location>
        <begin position="233"/>
        <end position="251"/>
    </location>
</feature>
<feature type="transmembrane region" description="Helical" evidence="6">
    <location>
        <begin position="157"/>
        <end position="181"/>
    </location>
</feature>
<organism evidence="7 8">
    <name type="scientific">Corynebacterium breve</name>
    <dbReference type="NCBI Taxonomy" id="3049799"/>
    <lineage>
        <taxon>Bacteria</taxon>
        <taxon>Bacillati</taxon>
        <taxon>Actinomycetota</taxon>
        <taxon>Actinomycetes</taxon>
        <taxon>Mycobacteriales</taxon>
        <taxon>Corynebacteriaceae</taxon>
        <taxon>Corynebacterium</taxon>
    </lineage>
</organism>
<dbReference type="RefSeq" id="WP_284825483.1">
    <property type="nucleotide sequence ID" value="NZ_CP126969.1"/>
</dbReference>
<evidence type="ECO:0000256" key="5">
    <source>
        <dbReference type="ARBA" id="ARBA00023136"/>
    </source>
</evidence>
<evidence type="ECO:0000256" key="6">
    <source>
        <dbReference type="RuleBase" id="RU363041"/>
    </source>
</evidence>
<evidence type="ECO:0000256" key="4">
    <source>
        <dbReference type="ARBA" id="ARBA00022989"/>
    </source>
</evidence>
<reference evidence="7 8" key="1">
    <citation type="submission" date="2023-05" db="EMBL/GenBank/DDBJ databases">
        <title>Corynebacterium suedekumii sp. nov. and Corynebacterium breve sp. nov. isolated from raw cow's milk.</title>
        <authorList>
            <person name="Baer M.K."/>
            <person name="Mehl L."/>
            <person name="Hellmuth R."/>
            <person name="Marke G."/>
            <person name="Lipski A."/>
        </authorList>
    </citation>
    <scope>NUCLEOTIDE SEQUENCE [LARGE SCALE GENOMIC DNA]</scope>
    <source>
        <strain evidence="7 8">R4</strain>
    </source>
</reference>
<protein>
    <recommendedName>
        <fullName evidence="6">Probable membrane transporter protein</fullName>
    </recommendedName>
</protein>
<comment type="subcellular location">
    <subcellularLocation>
        <location evidence="6">Cell membrane</location>
        <topology evidence="6">Multi-pass membrane protein</topology>
    </subcellularLocation>
    <subcellularLocation>
        <location evidence="1">Membrane</location>
        <topology evidence="1">Multi-pass membrane protein</topology>
    </subcellularLocation>
</comment>
<dbReference type="PANTHER" id="PTHR43701">
    <property type="entry name" value="MEMBRANE TRANSPORTER PROTEIN MJ0441-RELATED"/>
    <property type="match status" value="1"/>
</dbReference>
<evidence type="ECO:0000256" key="1">
    <source>
        <dbReference type="ARBA" id="ARBA00004141"/>
    </source>
</evidence>
<evidence type="ECO:0000256" key="2">
    <source>
        <dbReference type="ARBA" id="ARBA00009142"/>
    </source>
</evidence>
<keyword evidence="8" id="KW-1185">Reference proteome</keyword>
<feature type="transmembrane region" description="Helical" evidence="6">
    <location>
        <begin position="201"/>
        <end position="221"/>
    </location>
</feature>
<proteinExistence type="inferred from homology"/>
<evidence type="ECO:0000313" key="8">
    <source>
        <dbReference type="Proteomes" id="UP001225598"/>
    </source>
</evidence>